<dbReference type="STRING" id="3750.A0A498IZU5"/>
<dbReference type="AlphaFoldDB" id="A0A498IZU5"/>
<dbReference type="GO" id="GO:0006508">
    <property type="term" value="P:proteolysis"/>
    <property type="evidence" value="ECO:0007669"/>
    <property type="project" value="UniProtKB-KW"/>
</dbReference>
<comment type="similarity">
    <text evidence="1">Belongs to the peptidase S10 family.</text>
</comment>
<sequence>MAFYIYVLNTESQNSSVISSYGNRPPKQPAAQIQFARWKIDSWSGENPIETHVEPLRSYWKSKVVEITKVLVKDGITNNMKPDLRVTMKVDAVENDDKLKYEGGGHMHLRRAFHHRLGEISKSHLEGYEILEETLPQPFNCAEQHMHQDTIKCSLSSSPEALTGVHTDFSWELCTSRIEFYHDSGSMIKYHKNLTAKGYRALIYRKRMFGRAWPLRAPVRDGIVPTWPELMDSESVPCINDEVATEWLNNETVRKAIHAETDFSWELCTSRIEFYHDSGSMIKYHKNLTAKGYRALIYSGDHDMCVPFTGSEAWTRSLGYKIVDEWRPWTSNGQVAGYTQGYENNLTFLTVKGSGHTVPEYKPREAFDLFSRFLAGKPQ</sequence>
<evidence type="ECO:0000256" key="2">
    <source>
        <dbReference type="ARBA" id="ARBA00022645"/>
    </source>
</evidence>
<accession>A0A498IZU5</accession>
<dbReference type="InterPro" id="IPR029058">
    <property type="entry name" value="AB_hydrolase_fold"/>
</dbReference>
<dbReference type="InterPro" id="IPR001563">
    <property type="entry name" value="Peptidase_S10"/>
</dbReference>
<dbReference type="GO" id="GO:0016747">
    <property type="term" value="F:acyltransferase activity, transferring groups other than amino-acyl groups"/>
    <property type="evidence" value="ECO:0007669"/>
    <property type="project" value="TreeGrafter"/>
</dbReference>
<keyword evidence="4" id="KW-0378">Hydrolase</keyword>
<dbReference type="Pfam" id="PF00450">
    <property type="entry name" value="Peptidase_S10"/>
    <property type="match status" value="1"/>
</dbReference>
<dbReference type="InterPro" id="IPR033124">
    <property type="entry name" value="Ser_caboxypep_his_AS"/>
</dbReference>
<dbReference type="PROSITE" id="PS00560">
    <property type="entry name" value="CARBOXYPEPT_SER_HIS"/>
    <property type="match status" value="1"/>
</dbReference>
<reference evidence="6 7" key="1">
    <citation type="submission" date="2018-10" db="EMBL/GenBank/DDBJ databases">
        <title>A high-quality apple genome assembly.</title>
        <authorList>
            <person name="Hu J."/>
        </authorList>
    </citation>
    <scope>NUCLEOTIDE SEQUENCE [LARGE SCALE GENOMIC DNA]</scope>
    <source>
        <strain evidence="7">cv. HFTH1</strain>
        <tissue evidence="6">Young leaf</tissue>
    </source>
</reference>
<dbReference type="GO" id="GO:0019748">
    <property type="term" value="P:secondary metabolic process"/>
    <property type="evidence" value="ECO:0007669"/>
    <property type="project" value="TreeGrafter"/>
</dbReference>
<dbReference type="Gene3D" id="3.40.50.1820">
    <property type="entry name" value="alpha/beta hydrolase"/>
    <property type="match status" value="1"/>
</dbReference>
<organism evidence="6 7">
    <name type="scientific">Malus domestica</name>
    <name type="common">Apple</name>
    <name type="synonym">Pyrus malus</name>
    <dbReference type="NCBI Taxonomy" id="3750"/>
    <lineage>
        <taxon>Eukaryota</taxon>
        <taxon>Viridiplantae</taxon>
        <taxon>Streptophyta</taxon>
        <taxon>Embryophyta</taxon>
        <taxon>Tracheophyta</taxon>
        <taxon>Spermatophyta</taxon>
        <taxon>Magnoliopsida</taxon>
        <taxon>eudicotyledons</taxon>
        <taxon>Gunneridae</taxon>
        <taxon>Pentapetalae</taxon>
        <taxon>rosids</taxon>
        <taxon>fabids</taxon>
        <taxon>Rosales</taxon>
        <taxon>Rosaceae</taxon>
        <taxon>Amygdaloideae</taxon>
        <taxon>Maleae</taxon>
        <taxon>Malus</taxon>
    </lineage>
</organism>
<dbReference type="Proteomes" id="UP000290289">
    <property type="component" value="Chromosome 10"/>
</dbReference>
<keyword evidence="7" id="KW-1185">Reference proteome</keyword>
<name>A0A498IZU5_MALDO</name>
<protein>
    <submittedName>
        <fullName evidence="6">Uncharacterized protein</fullName>
    </submittedName>
</protein>
<gene>
    <name evidence="6" type="ORF">DVH24_034785</name>
</gene>
<dbReference type="EMBL" id="RDQH01000336">
    <property type="protein sequence ID" value="RXH87885.1"/>
    <property type="molecule type" value="Genomic_DNA"/>
</dbReference>
<evidence type="ECO:0000256" key="3">
    <source>
        <dbReference type="ARBA" id="ARBA00022670"/>
    </source>
</evidence>
<dbReference type="PANTHER" id="PTHR11802:SF254">
    <property type="entry name" value="SERINE CARBOXYPEPTIDASE-LIKE 20"/>
    <property type="match status" value="1"/>
</dbReference>
<dbReference type="SUPFAM" id="SSF53474">
    <property type="entry name" value="alpha/beta-Hydrolases"/>
    <property type="match status" value="1"/>
</dbReference>
<keyword evidence="3" id="KW-0645">Protease</keyword>
<evidence type="ECO:0000256" key="1">
    <source>
        <dbReference type="ARBA" id="ARBA00009431"/>
    </source>
</evidence>
<dbReference type="PANTHER" id="PTHR11802">
    <property type="entry name" value="SERINE PROTEASE FAMILY S10 SERINE CARBOXYPEPTIDASE"/>
    <property type="match status" value="1"/>
</dbReference>
<dbReference type="GO" id="GO:0004185">
    <property type="term" value="F:serine-type carboxypeptidase activity"/>
    <property type="evidence" value="ECO:0007669"/>
    <property type="project" value="InterPro"/>
</dbReference>
<evidence type="ECO:0000256" key="4">
    <source>
        <dbReference type="ARBA" id="ARBA00022801"/>
    </source>
</evidence>
<keyword evidence="2" id="KW-0121">Carboxypeptidase</keyword>
<evidence type="ECO:0000256" key="5">
    <source>
        <dbReference type="ARBA" id="ARBA00023180"/>
    </source>
</evidence>
<proteinExistence type="inferred from homology"/>
<evidence type="ECO:0000313" key="6">
    <source>
        <dbReference type="EMBL" id="RXH87885.1"/>
    </source>
</evidence>
<evidence type="ECO:0000313" key="7">
    <source>
        <dbReference type="Proteomes" id="UP000290289"/>
    </source>
</evidence>
<keyword evidence="5" id="KW-0325">Glycoprotein</keyword>
<comment type="caution">
    <text evidence="6">The sequence shown here is derived from an EMBL/GenBank/DDBJ whole genome shotgun (WGS) entry which is preliminary data.</text>
</comment>